<evidence type="ECO:0000313" key="1">
    <source>
        <dbReference type="EMBL" id="CAK5037268.1"/>
    </source>
</evidence>
<protein>
    <submittedName>
        <fullName evidence="1">Uncharacterized protein</fullName>
    </submittedName>
</protein>
<evidence type="ECO:0000313" key="2">
    <source>
        <dbReference type="Proteomes" id="UP001497535"/>
    </source>
</evidence>
<dbReference type="Proteomes" id="UP001497535">
    <property type="component" value="Unassembled WGS sequence"/>
</dbReference>
<sequence>MPIWRQKPLKQKTKAKSFFLLLKYFPQFFLLFLANKSSQHFSFTFLSLLISTPAGVEKQRGNSWAFHNIRMLGGTFRTLSLHLIEKS</sequence>
<comment type="caution">
    <text evidence="1">The sequence shown here is derived from an EMBL/GenBank/DDBJ whole genome shotgun (WGS) entry which is preliminary data.</text>
</comment>
<organism evidence="1 2">
    <name type="scientific">Meloidogyne enterolobii</name>
    <name type="common">Root-knot nematode worm</name>
    <name type="synonym">Meloidogyne mayaguensis</name>
    <dbReference type="NCBI Taxonomy" id="390850"/>
    <lineage>
        <taxon>Eukaryota</taxon>
        <taxon>Metazoa</taxon>
        <taxon>Ecdysozoa</taxon>
        <taxon>Nematoda</taxon>
        <taxon>Chromadorea</taxon>
        <taxon>Rhabditida</taxon>
        <taxon>Tylenchina</taxon>
        <taxon>Tylenchomorpha</taxon>
        <taxon>Tylenchoidea</taxon>
        <taxon>Meloidogynidae</taxon>
        <taxon>Meloidogyninae</taxon>
        <taxon>Meloidogyne</taxon>
    </lineage>
</organism>
<gene>
    <name evidence="1" type="ORF">MENTE1834_LOCUS9276</name>
</gene>
<dbReference type="EMBL" id="CAVMJV010000008">
    <property type="protein sequence ID" value="CAK5037268.1"/>
    <property type="molecule type" value="Genomic_DNA"/>
</dbReference>
<proteinExistence type="predicted"/>
<accession>A0ACB0Y8U7</accession>
<reference evidence="1" key="1">
    <citation type="submission" date="2023-11" db="EMBL/GenBank/DDBJ databases">
        <authorList>
            <person name="Poullet M."/>
        </authorList>
    </citation>
    <scope>NUCLEOTIDE SEQUENCE</scope>
    <source>
        <strain evidence="1">E1834</strain>
    </source>
</reference>
<keyword evidence="2" id="KW-1185">Reference proteome</keyword>
<name>A0ACB0Y8U7_MELEN</name>